<organism evidence="1 2">
    <name type="scientific">Pleurotus cornucopiae</name>
    <name type="common">Cornucopia mushroom</name>
    <dbReference type="NCBI Taxonomy" id="5321"/>
    <lineage>
        <taxon>Eukaryota</taxon>
        <taxon>Fungi</taxon>
        <taxon>Dikarya</taxon>
        <taxon>Basidiomycota</taxon>
        <taxon>Agaricomycotina</taxon>
        <taxon>Agaricomycetes</taxon>
        <taxon>Agaricomycetidae</taxon>
        <taxon>Agaricales</taxon>
        <taxon>Pleurotineae</taxon>
        <taxon>Pleurotaceae</taxon>
        <taxon>Pleurotus</taxon>
    </lineage>
</organism>
<gene>
    <name evidence="1" type="ORF">CCMSSC00406_0008712</name>
</gene>
<dbReference type="EMBL" id="WQMT02000002">
    <property type="protein sequence ID" value="KAG9226050.1"/>
    <property type="molecule type" value="Genomic_DNA"/>
</dbReference>
<protein>
    <submittedName>
        <fullName evidence="1">Uncharacterized protein</fullName>
    </submittedName>
</protein>
<accession>A0ACB7J7R1</accession>
<keyword evidence="2" id="KW-1185">Reference proteome</keyword>
<dbReference type="Proteomes" id="UP000824881">
    <property type="component" value="Unassembled WGS sequence"/>
</dbReference>
<comment type="caution">
    <text evidence="1">The sequence shown here is derived from an EMBL/GenBank/DDBJ whole genome shotgun (WGS) entry which is preliminary data.</text>
</comment>
<reference evidence="1 2" key="1">
    <citation type="journal article" date="2021" name="Appl. Environ. Microbiol.">
        <title>Genetic linkage and physical mapping for an oyster mushroom Pleurotus cornucopiae and QTL analysis for the trait cap color.</title>
        <authorList>
            <person name="Zhang Y."/>
            <person name="Gao W."/>
            <person name="Sonnenberg A."/>
            <person name="Chen Q."/>
            <person name="Zhang J."/>
            <person name="Huang C."/>
        </authorList>
    </citation>
    <scope>NUCLEOTIDE SEQUENCE [LARGE SCALE GENOMIC DNA]</scope>
    <source>
        <strain evidence="1">CCMSSC00406</strain>
    </source>
</reference>
<proteinExistence type="predicted"/>
<evidence type="ECO:0000313" key="1">
    <source>
        <dbReference type="EMBL" id="KAG9226050.1"/>
    </source>
</evidence>
<name>A0ACB7J7R1_PLECO</name>
<evidence type="ECO:0000313" key="2">
    <source>
        <dbReference type="Proteomes" id="UP000824881"/>
    </source>
</evidence>
<sequence>MNQTDNPVPFDTYKGSVLAPHHLRRSLIAVDDIVPFFRNKWISGGAPSDDELYSFESEESEGESLMTPFTSPRGPRPDTGFRSSSPADNGVDWSIAEIFEPLSMELDLDLSFPLFDFNPPCDPISPHHHNSEPILDFEEEQYFDTPNIDNSVDELCTLFESFSLRASSPMSAVPVLDAMSRQSLHTPILTIPIPTHVDPKPSADEECPLTAVDTRPIVLAHPPTLTKPKIKERRCLPISIEDLCSEFANMSVKAKASTSLELLVTAFSRWTLHSPNLASPNHATPNHSTHSQAGLGMFSRI</sequence>